<comment type="caution">
    <text evidence="2">The sequence shown here is derived from an EMBL/GenBank/DDBJ whole genome shotgun (WGS) entry which is preliminary data.</text>
</comment>
<evidence type="ECO:0000313" key="3">
    <source>
        <dbReference type="Proteomes" id="UP001141259"/>
    </source>
</evidence>
<dbReference type="Proteomes" id="UP001141259">
    <property type="component" value="Unassembled WGS sequence"/>
</dbReference>
<dbReference type="InterPro" id="IPR043737">
    <property type="entry name" value="DUF5682"/>
</dbReference>
<dbReference type="RefSeq" id="WP_259627417.1">
    <property type="nucleotide sequence ID" value="NZ_JANYMP010000021.1"/>
</dbReference>
<dbReference type="EMBL" id="JANYMP010000021">
    <property type="protein sequence ID" value="MCS7481932.1"/>
    <property type="molecule type" value="Genomic_DNA"/>
</dbReference>
<evidence type="ECO:0000313" key="2">
    <source>
        <dbReference type="EMBL" id="MCS7481932.1"/>
    </source>
</evidence>
<sequence>MATTFIGVRHHSPACAGLVAATIEELRPAYVLVEGPVDMNGRLDELLLGHELPVAVYTYYRDGERSHASWTPFCDYSPEWVALTAGRASGAEVRFIDLPAWHPAFAGRGNRYADAEARYTEVTDRLCREFAVDNVDVLWDHLFEVEPADGLAERLTAYFDVLRGEASTEHADVEREAYMAAWIRAAQADAGDRPVVVVTGGFHTPALRAMTAGPAAGWEWAGTAARAGQDWTGAAAAAGQELAEAPLPLGQERTETPPQPGQERAEASPPVGQGWAETPPRSGQEWAGTSPPVEQGWAGASAGREWVGAGWPAVPEPPVEAVGASYLVPYSFRRLDAFTGYQSGMPSPEYYQRLWTDGVAGAAAGLVESVVGRLRRRKQAVSTADLIAARTLAEGLARLRGHGHPSRTDVLDGLVGALVSEDLSQPTPWTVRGPLRAGAHPAVVEMVAALSGERVGRLHPETPSPPLVEAVRAELFALDLDGSGEVRVDLTDSLGLRRSRVLHRLRVLEVVGFHRLSGPSGGGDPVYTERWLLTPSDRRLPALIEAAAYGATPDEAAAGVLRERVPDAGVDELAGVLFDAALCGITAVSGSVVASLRSRVARVADVGALGRVLATVVGLWRYDGLFGTAGSPVLAAVIDGAVTRLLWLVEGLHGGAGPADPRRLLAVAAARDAVLHAEPVLENGRDAAVAVLRRVAADPQGPPDLRGAAFGFCWSLGDGGDVERAVRGMSGPRTIGDWLAGLFAVAREEVLSAEAVVELLDELVHALSEEDFLIALPALRQAFAYFPPSERETIAERVMIARGVRGSVGPLLRADVDPAVVAAGMALEAKVDAVLAREGLA</sequence>
<feature type="region of interest" description="Disordered" evidence="1">
    <location>
        <begin position="245"/>
        <end position="299"/>
    </location>
</feature>
<gene>
    <name evidence="2" type="ORF">NZH93_34205</name>
</gene>
<dbReference type="Pfam" id="PF18934">
    <property type="entry name" value="DUF5682"/>
    <property type="match status" value="2"/>
</dbReference>
<evidence type="ECO:0000256" key="1">
    <source>
        <dbReference type="SAM" id="MobiDB-lite"/>
    </source>
</evidence>
<dbReference type="AlphaFoldDB" id="A0A9X2VTA2"/>
<organism evidence="2 3">
    <name type="scientific">Umezawaea endophytica</name>
    <dbReference type="NCBI Taxonomy" id="1654476"/>
    <lineage>
        <taxon>Bacteria</taxon>
        <taxon>Bacillati</taxon>
        <taxon>Actinomycetota</taxon>
        <taxon>Actinomycetes</taxon>
        <taxon>Pseudonocardiales</taxon>
        <taxon>Pseudonocardiaceae</taxon>
        <taxon>Umezawaea</taxon>
    </lineage>
</organism>
<name>A0A9X2VTA2_9PSEU</name>
<accession>A0A9X2VTA2</accession>
<keyword evidence="3" id="KW-1185">Reference proteome</keyword>
<protein>
    <submittedName>
        <fullName evidence="2">DUF5682 family protein</fullName>
    </submittedName>
</protein>
<reference evidence="2" key="1">
    <citation type="submission" date="2022-08" db="EMBL/GenBank/DDBJ databases">
        <authorList>
            <person name="Tistechok S."/>
            <person name="Samborskyy M."/>
            <person name="Roman I."/>
        </authorList>
    </citation>
    <scope>NUCLEOTIDE SEQUENCE</scope>
    <source>
        <strain evidence="2">DSM 103496</strain>
    </source>
</reference>
<proteinExistence type="predicted"/>